<gene>
    <name evidence="1" type="ORF">Bca52824_013950</name>
</gene>
<accession>A0A8X8B3Y5</accession>
<protein>
    <submittedName>
        <fullName evidence="1">Uncharacterized protein</fullName>
    </submittedName>
</protein>
<sequence>MKSDGTFVEKRAQKIFEEDSLLLFSNTYGDENENQGSNSETSISSLMRYEVFYTLAKIYTKEDCLDLEQHKWSSNQKKEVAFPDRQAAPPLYYLSRCQTESQPACIMHNDIY</sequence>
<name>A0A8X8B3Y5_BRACI</name>
<evidence type="ECO:0000313" key="1">
    <source>
        <dbReference type="EMBL" id="KAG2320737.1"/>
    </source>
</evidence>
<proteinExistence type="predicted"/>
<comment type="caution">
    <text evidence="1">The sequence shown here is derived from an EMBL/GenBank/DDBJ whole genome shotgun (WGS) entry which is preliminary data.</text>
</comment>
<dbReference type="EMBL" id="JAAMPC010000003">
    <property type="protein sequence ID" value="KAG2320737.1"/>
    <property type="molecule type" value="Genomic_DNA"/>
</dbReference>
<organism evidence="1 2">
    <name type="scientific">Brassica carinata</name>
    <name type="common">Ethiopian mustard</name>
    <name type="synonym">Abyssinian cabbage</name>
    <dbReference type="NCBI Taxonomy" id="52824"/>
    <lineage>
        <taxon>Eukaryota</taxon>
        <taxon>Viridiplantae</taxon>
        <taxon>Streptophyta</taxon>
        <taxon>Embryophyta</taxon>
        <taxon>Tracheophyta</taxon>
        <taxon>Spermatophyta</taxon>
        <taxon>Magnoliopsida</taxon>
        <taxon>eudicotyledons</taxon>
        <taxon>Gunneridae</taxon>
        <taxon>Pentapetalae</taxon>
        <taxon>rosids</taxon>
        <taxon>malvids</taxon>
        <taxon>Brassicales</taxon>
        <taxon>Brassicaceae</taxon>
        <taxon>Brassiceae</taxon>
        <taxon>Brassica</taxon>
    </lineage>
</organism>
<reference evidence="1 2" key="1">
    <citation type="submission" date="2020-02" db="EMBL/GenBank/DDBJ databases">
        <authorList>
            <person name="Ma Q."/>
            <person name="Huang Y."/>
            <person name="Song X."/>
            <person name="Pei D."/>
        </authorList>
    </citation>
    <scope>NUCLEOTIDE SEQUENCE [LARGE SCALE GENOMIC DNA]</scope>
    <source>
        <strain evidence="1">Sxm20200214</strain>
        <tissue evidence="1">Leaf</tissue>
    </source>
</reference>
<dbReference type="Proteomes" id="UP000886595">
    <property type="component" value="Unassembled WGS sequence"/>
</dbReference>
<evidence type="ECO:0000313" key="2">
    <source>
        <dbReference type="Proteomes" id="UP000886595"/>
    </source>
</evidence>
<dbReference type="AlphaFoldDB" id="A0A8X8B3Y5"/>
<keyword evidence="2" id="KW-1185">Reference proteome</keyword>